<dbReference type="EMBL" id="RQJP01000002">
    <property type="protein sequence ID" value="RRB15204.1"/>
    <property type="molecule type" value="Genomic_DNA"/>
</dbReference>
<accession>A0A3P1CQG6</accession>
<keyword evidence="3" id="KW-1185">Reference proteome</keyword>
<dbReference type="RefSeq" id="WP_124906808.1">
    <property type="nucleotide sequence ID" value="NZ_RQJP01000002.1"/>
</dbReference>
<reference evidence="2 3" key="1">
    <citation type="submission" date="2018-11" db="EMBL/GenBank/DDBJ databases">
        <authorList>
            <person name="Zhou Z."/>
            <person name="Wang G."/>
        </authorList>
    </citation>
    <scope>NUCLEOTIDE SEQUENCE [LARGE SCALE GENOMIC DNA]</scope>
    <source>
        <strain evidence="2 3">KCTC42998</strain>
    </source>
</reference>
<evidence type="ECO:0000259" key="1">
    <source>
        <dbReference type="Pfam" id="PF08818"/>
    </source>
</evidence>
<dbReference type="InterPro" id="IPR014922">
    <property type="entry name" value="YdhG-like"/>
</dbReference>
<comment type="caution">
    <text evidence="2">The sequence shown here is derived from an EMBL/GenBank/DDBJ whole genome shotgun (WGS) entry which is preliminary data.</text>
</comment>
<dbReference type="OrthoDB" id="1121167at2"/>
<dbReference type="Proteomes" id="UP000274271">
    <property type="component" value="Unassembled WGS sequence"/>
</dbReference>
<dbReference type="Pfam" id="PF08818">
    <property type="entry name" value="DUF1801"/>
    <property type="match status" value="1"/>
</dbReference>
<protein>
    <submittedName>
        <fullName evidence="2">DUF1801 domain-containing protein</fullName>
    </submittedName>
</protein>
<name>A0A3P1CQG6_9BACT</name>
<sequence length="120" mass="13274">MTQAVETFLADYKPEVRDLTLKVRELVRSILPEAHESVHTGYKTITYGTGPRMSDEICYIAPLTSSVNLGFLYGTKLPDPNGLLKGTGKLLRHIKFASPEEVTTPGITDLLEIAKNHGEF</sequence>
<dbReference type="SUPFAM" id="SSF159888">
    <property type="entry name" value="YdhG-like"/>
    <property type="match status" value="1"/>
</dbReference>
<feature type="domain" description="YdhG-like" evidence="1">
    <location>
        <begin position="17"/>
        <end position="112"/>
    </location>
</feature>
<gene>
    <name evidence="2" type="ORF">EHT87_11715</name>
</gene>
<proteinExistence type="predicted"/>
<evidence type="ECO:0000313" key="3">
    <source>
        <dbReference type="Proteomes" id="UP000274271"/>
    </source>
</evidence>
<organism evidence="2 3">
    <name type="scientific">Larkinella knui</name>
    <dbReference type="NCBI Taxonomy" id="2025310"/>
    <lineage>
        <taxon>Bacteria</taxon>
        <taxon>Pseudomonadati</taxon>
        <taxon>Bacteroidota</taxon>
        <taxon>Cytophagia</taxon>
        <taxon>Cytophagales</taxon>
        <taxon>Spirosomataceae</taxon>
        <taxon>Larkinella</taxon>
    </lineage>
</organism>
<dbReference type="AlphaFoldDB" id="A0A3P1CQG6"/>
<evidence type="ECO:0000313" key="2">
    <source>
        <dbReference type="EMBL" id="RRB15204.1"/>
    </source>
</evidence>